<dbReference type="EMBL" id="CP000245">
    <property type="protein sequence ID" value="AEG91821.1"/>
    <property type="molecule type" value="Genomic_DNA"/>
</dbReference>
<accession>F5XXL8</accession>
<dbReference type="InterPro" id="IPR013538">
    <property type="entry name" value="ASHA1/2-like_C"/>
</dbReference>
<proteinExistence type="inferred from homology"/>
<dbReference type="HOGENOM" id="CLU_108923_6_3_4"/>
<organism evidence="3 4">
    <name type="scientific">Ramlibacter tataouinensis (strain ATCC BAA-407 / DSM 14655 / LMG 21543 / TTB310)</name>
    <dbReference type="NCBI Taxonomy" id="365046"/>
    <lineage>
        <taxon>Bacteria</taxon>
        <taxon>Pseudomonadati</taxon>
        <taxon>Pseudomonadota</taxon>
        <taxon>Betaproteobacteria</taxon>
        <taxon>Burkholderiales</taxon>
        <taxon>Comamonadaceae</taxon>
        <taxon>Ramlibacter</taxon>
    </lineage>
</organism>
<evidence type="ECO:0000313" key="3">
    <source>
        <dbReference type="EMBL" id="AEG91821.1"/>
    </source>
</evidence>
<name>F5XXL8_RAMTT</name>
<evidence type="ECO:0000256" key="1">
    <source>
        <dbReference type="ARBA" id="ARBA00006817"/>
    </source>
</evidence>
<reference evidence="3 4" key="2">
    <citation type="journal article" date="2011" name="PLoS ONE">
        <title>The Cyst-Dividing Bacterium Ramlibacter tataouinensis TTB310 Genome Reveals a Well-Stocked Toolbox for Adaptation to a Desert Environment.</title>
        <authorList>
            <person name="De Luca G."/>
            <person name="Barakat M."/>
            <person name="Ortet P."/>
            <person name="Fochesato S."/>
            <person name="Jourlin-Castelli C."/>
            <person name="Ansaldi M."/>
            <person name="Py B."/>
            <person name="Fichant G."/>
            <person name="Coutinho P.M."/>
            <person name="Voulhoux R."/>
            <person name="Bastien O."/>
            <person name="Marechal E."/>
            <person name="Henrissat B."/>
            <person name="Quentin Y."/>
            <person name="Noirot P."/>
            <person name="Filloux A."/>
            <person name="Mejean V."/>
            <person name="Dubow M.S."/>
            <person name="Barras F."/>
            <person name="Barbe V."/>
            <person name="Weissenbach J."/>
            <person name="Mihalcescu I."/>
            <person name="Vermeglio A."/>
            <person name="Achouak W."/>
            <person name="Heulin T."/>
        </authorList>
    </citation>
    <scope>NUCLEOTIDE SEQUENCE [LARGE SCALE GENOMIC DNA]</scope>
    <source>
        <strain evidence="4">ATCC BAA-407 / DSM 14655 / LMG 21543 / TTB310</strain>
    </source>
</reference>
<dbReference type="eggNOG" id="COG3832">
    <property type="taxonomic scope" value="Bacteria"/>
</dbReference>
<dbReference type="AlphaFoldDB" id="F5XXL8"/>
<dbReference type="KEGG" id="rta:Rta_07400"/>
<evidence type="ECO:0000259" key="2">
    <source>
        <dbReference type="Pfam" id="PF08327"/>
    </source>
</evidence>
<sequence length="162" mass="18339">MPNPMHTDRPQAGHALVITRVLDAPPDLVFEAWTSADHLQRWWYPRQDGRDFVCTSFEMDFRVGGAYRYSIRSPQGQDYPAHGTYLEIAPGRRLVFTFQWDGPASPQTLIAVDFEALAGARTRLTFTQEAFADAADRDSHESGWSDVLDRLAEALAVREKRA</sequence>
<feature type="domain" description="Activator of Hsp90 ATPase homologue 1/2-like C-terminal" evidence="2">
    <location>
        <begin position="23"/>
        <end position="155"/>
    </location>
</feature>
<reference evidence="4" key="1">
    <citation type="submission" date="2006-01" db="EMBL/GenBank/DDBJ databases">
        <title>Genome of the cyst-dividing bacterium Ramlibacter tataouinensis.</title>
        <authorList>
            <person name="Barakat M."/>
            <person name="Ortet P."/>
            <person name="De Luca G."/>
            <person name="Jourlin-Castelli C."/>
            <person name="Ansaldi M."/>
            <person name="Py B."/>
            <person name="Fichant G."/>
            <person name="Coutinho P."/>
            <person name="Voulhoux R."/>
            <person name="Bastien O."/>
            <person name="Roy S."/>
            <person name="Marechal E."/>
            <person name="Henrissat B."/>
            <person name="Quentin Y."/>
            <person name="Noirot P."/>
            <person name="Filloux A."/>
            <person name="Mejean V."/>
            <person name="DuBow M."/>
            <person name="Barras F."/>
            <person name="Heulin T."/>
        </authorList>
    </citation>
    <scope>NUCLEOTIDE SEQUENCE [LARGE SCALE GENOMIC DNA]</scope>
    <source>
        <strain evidence="4">ATCC BAA-407 / DSM 14655 / LMG 21543 / TTB310</strain>
    </source>
</reference>
<dbReference type="RefSeq" id="WP_013900054.1">
    <property type="nucleotide sequence ID" value="NC_015677.1"/>
</dbReference>
<gene>
    <name evidence="3" type="ordered locus">Rta_07400</name>
</gene>
<dbReference type="Proteomes" id="UP000008385">
    <property type="component" value="Chromosome"/>
</dbReference>
<dbReference type="Gene3D" id="3.30.530.20">
    <property type="match status" value="1"/>
</dbReference>
<dbReference type="Pfam" id="PF08327">
    <property type="entry name" value="AHSA1"/>
    <property type="match status" value="1"/>
</dbReference>
<dbReference type="STRING" id="365046.Rta_07400"/>
<evidence type="ECO:0000313" key="4">
    <source>
        <dbReference type="Proteomes" id="UP000008385"/>
    </source>
</evidence>
<keyword evidence="4" id="KW-1185">Reference proteome</keyword>
<comment type="similarity">
    <text evidence="1">Belongs to the AHA1 family.</text>
</comment>
<dbReference type="SUPFAM" id="SSF55961">
    <property type="entry name" value="Bet v1-like"/>
    <property type="match status" value="1"/>
</dbReference>
<protein>
    <recommendedName>
        <fullName evidence="2">Activator of Hsp90 ATPase homologue 1/2-like C-terminal domain-containing protein</fullName>
    </recommendedName>
</protein>
<dbReference type="InterPro" id="IPR023393">
    <property type="entry name" value="START-like_dom_sf"/>
</dbReference>